<feature type="domain" description="UBX" evidence="2">
    <location>
        <begin position="133"/>
        <end position="212"/>
    </location>
</feature>
<proteinExistence type="predicted"/>
<dbReference type="GO" id="GO:0005634">
    <property type="term" value="C:nucleus"/>
    <property type="evidence" value="ECO:0007669"/>
    <property type="project" value="TreeGrafter"/>
</dbReference>
<dbReference type="AlphaFoldDB" id="A0AAD9IMW4"/>
<dbReference type="SUPFAM" id="SSF54236">
    <property type="entry name" value="Ubiquitin-like"/>
    <property type="match status" value="2"/>
</dbReference>
<gene>
    <name evidence="3" type="ORF">QBZ16_000507</name>
</gene>
<comment type="caution">
    <text evidence="3">The sequence shown here is derived from an EMBL/GenBank/DDBJ whole genome shotgun (WGS) entry which is preliminary data.</text>
</comment>
<dbReference type="PROSITE" id="PS50033">
    <property type="entry name" value="UBX"/>
    <property type="match status" value="1"/>
</dbReference>
<evidence type="ECO:0000256" key="1">
    <source>
        <dbReference type="SAM" id="MobiDB-lite"/>
    </source>
</evidence>
<dbReference type="GO" id="GO:0005737">
    <property type="term" value="C:cytoplasm"/>
    <property type="evidence" value="ECO:0007669"/>
    <property type="project" value="TreeGrafter"/>
</dbReference>
<accession>A0AAD9IMW4</accession>
<sequence length="302" mass="32135">MASLKMVLEAALNQLGIKGADPSTCRLLLKDKPLDLSLPVRFANIPAGSKLVLLTGKEPKLGTVYVYNRSAEASGSADRDEEELPDEFYEFTEADLHRVLAAQATSRVREAASAVLKTKELRAREAREREAAQAARTTHIIVEFPDGFCLQTAFLGGDRLTALHSLVKQALLPGLAEHFSLFLTPPRVVLPSRQGEATLASAGLVPAARVHVSLPDGPGAGADALASRYLRPDVLALTQQMPPPSPFHREAGRTRDGAHESGGANALTAQADPTSRASDVRAAAAPHKASGKGPKWLKLGRP</sequence>
<reference evidence="3" key="1">
    <citation type="submission" date="2021-01" db="EMBL/GenBank/DDBJ databases">
        <authorList>
            <person name="Eckstrom K.M.E."/>
        </authorList>
    </citation>
    <scope>NUCLEOTIDE SEQUENCE</scope>
    <source>
        <strain evidence="3">UVCC 0001</strain>
    </source>
</reference>
<name>A0AAD9IMW4_PROWI</name>
<feature type="compositionally biased region" description="Basic and acidic residues" evidence="1">
    <location>
        <begin position="247"/>
        <end position="259"/>
    </location>
</feature>
<dbReference type="PANTHER" id="PTHR46467">
    <property type="entry name" value="TETHER CONTAINING UBX DOMAIN FOR GLUT4"/>
    <property type="match status" value="1"/>
</dbReference>
<evidence type="ECO:0000259" key="2">
    <source>
        <dbReference type="PROSITE" id="PS50033"/>
    </source>
</evidence>
<dbReference type="Gene3D" id="3.10.20.90">
    <property type="entry name" value="Phosphatidylinositol 3-kinase Catalytic Subunit, Chain A, domain 1"/>
    <property type="match status" value="2"/>
</dbReference>
<keyword evidence="4" id="KW-1185">Reference proteome</keyword>
<dbReference type="Proteomes" id="UP001255856">
    <property type="component" value="Unassembled WGS sequence"/>
</dbReference>
<evidence type="ECO:0000313" key="4">
    <source>
        <dbReference type="Proteomes" id="UP001255856"/>
    </source>
</evidence>
<dbReference type="PANTHER" id="PTHR46467:SF1">
    <property type="entry name" value="TETHER CONTAINING UBX DOMAIN FOR GLUT4"/>
    <property type="match status" value="1"/>
</dbReference>
<dbReference type="InterPro" id="IPR029071">
    <property type="entry name" value="Ubiquitin-like_domsf"/>
</dbReference>
<dbReference type="InterPro" id="IPR001012">
    <property type="entry name" value="UBX_dom"/>
</dbReference>
<dbReference type="Pfam" id="PF11470">
    <property type="entry name" value="TUG-UBL1"/>
    <property type="match status" value="1"/>
</dbReference>
<dbReference type="EMBL" id="JASFZW010000001">
    <property type="protein sequence ID" value="KAK2080653.1"/>
    <property type="molecule type" value="Genomic_DNA"/>
</dbReference>
<organism evidence="3 4">
    <name type="scientific">Prototheca wickerhamii</name>
    <dbReference type="NCBI Taxonomy" id="3111"/>
    <lineage>
        <taxon>Eukaryota</taxon>
        <taxon>Viridiplantae</taxon>
        <taxon>Chlorophyta</taxon>
        <taxon>core chlorophytes</taxon>
        <taxon>Trebouxiophyceae</taxon>
        <taxon>Chlorellales</taxon>
        <taxon>Chlorellaceae</taxon>
        <taxon>Prototheca</taxon>
    </lineage>
</organism>
<feature type="region of interest" description="Disordered" evidence="1">
    <location>
        <begin position="238"/>
        <end position="302"/>
    </location>
</feature>
<protein>
    <recommendedName>
        <fullName evidence="2">UBX domain-containing protein</fullName>
    </recommendedName>
</protein>
<feature type="compositionally biased region" description="Polar residues" evidence="1">
    <location>
        <begin position="267"/>
        <end position="277"/>
    </location>
</feature>
<dbReference type="InterPro" id="IPR021569">
    <property type="entry name" value="TUG-UBL1"/>
</dbReference>
<dbReference type="GO" id="GO:0006886">
    <property type="term" value="P:intracellular protein transport"/>
    <property type="evidence" value="ECO:0007669"/>
    <property type="project" value="TreeGrafter"/>
</dbReference>
<evidence type="ECO:0000313" key="3">
    <source>
        <dbReference type="EMBL" id="KAK2080653.1"/>
    </source>
</evidence>
<dbReference type="GO" id="GO:0012506">
    <property type="term" value="C:vesicle membrane"/>
    <property type="evidence" value="ECO:0007669"/>
    <property type="project" value="TreeGrafter"/>
</dbReference>